<keyword evidence="3" id="KW-1185">Reference proteome</keyword>
<proteinExistence type="predicted"/>
<evidence type="ECO:0000313" key="3">
    <source>
        <dbReference type="Proteomes" id="UP000193642"/>
    </source>
</evidence>
<protein>
    <submittedName>
        <fullName evidence="2">Uncharacterized protein</fullName>
    </submittedName>
</protein>
<dbReference type="Proteomes" id="UP000193642">
    <property type="component" value="Unassembled WGS sequence"/>
</dbReference>
<feature type="region of interest" description="Disordered" evidence="1">
    <location>
        <begin position="151"/>
        <end position="177"/>
    </location>
</feature>
<evidence type="ECO:0000256" key="1">
    <source>
        <dbReference type="SAM" id="MobiDB-lite"/>
    </source>
</evidence>
<sequence>MHTLHRKKVSKMESKLSTSPVRPCHVNLEDTDMAVYMNKNPLKEYGSYAIHVEKRVKLFRMVLESDPTTYERNEIQQQIRKLEKLTSSECDWIEMKKKNKDTALCRSISVIATGLKDISGALKETLPTSCNISSKRSHSPEDGIYSKRKLHLQKSPKQMYSRDVLSSETGCEPSEHDDTLQTAWTRCSLQEPNHRSSRTTKCLNKATKAVRLYLFDKQGLGAKQTSGENGVKKTRS</sequence>
<name>A0A1Y2C3U0_9FUNG</name>
<comment type="caution">
    <text evidence="2">The sequence shown here is derived from an EMBL/GenBank/DDBJ whole genome shotgun (WGS) entry which is preliminary data.</text>
</comment>
<evidence type="ECO:0000313" key="2">
    <source>
        <dbReference type="EMBL" id="ORY40965.1"/>
    </source>
</evidence>
<reference evidence="2 3" key="1">
    <citation type="submission" date="2016-07" db="EMBL/GenBank/DDBJ databases">
        <title>Pervasive Adenine N6-methylation of Active Genes in Fungi.</title>
        <authorList>
            <consortium name="DOE Joint Genome Institute"/>
            <person name="Mondo S.J."/>
            <person name="Dannebaum R.O."/>
            <person name="Kuo R.C."/>
            <person name="Labutti K."/>
            <person name="Haridas S."/>
            <person name="Kuo A."/>
            <person name="Salamov A."/>
            <person name="Ahrendt S.R."/>
            <person name="Lipzen A."/>
            <person name="Sullivan W."/>
            <person name="Andreopoulos W.B."/>
            <person name="Clum A."/>
            <person name="Lindquist E."/>
            <person name="Daum C."/>
            <person name="Ramamoorthy G.K."/>
            <person name="Gryganskyi A."/>
            <person name="Culley D."/>
            <person name="Magnuson J.K."/>
            <person name="James T.Y."/>
            <person name="O'Malley M.A."/>
            <person name="Stajich J.E."/>
            <person name="Spatafora J.W."/>
            <person name="Visel A."/>
            <person name="Grigoriev I.V."/>
        </authorList>
    </citation>
    <scope>NUCLEOTIDE SEQUENCE [LARGE SCALE GENOMIC DNA]</scope>
    <source>
        <strain evidence="2 3">JEL800</strain>
    </source>
</reference>
<dbReference type="AlphaFoldDB" id="A0A1Y2C3U0"/>
<organism evidence="2 3">
    <name type="scientific">Rhizoclosmatium globosum</name>
    <dbReference type="NCBI Taxonomy" id="329046"/>
    <lineage>
        <taxon>Eukaryota</taxon>
        <taxon>Fungi</taxon>
        <taxon>Fungi incertae sedis</taxon>
        <taxon>Chytridiomycota</taxon>
        <taxon>Chytridiomycota incertae sedis</taxon>
        <taxon>Chytridiomycetes</taxon>
        <taxon>Chytridiales</taxon>
        <taxon>Chytriomycetaceae</taxon>
        <taxon>Rhizoclosmatium</taxon>
    </lineage>
</organism>
<dbReference type="EMBL" id="MCGO01000033">
    <property type="protein sequence ID" value="ORY40965.1"/>
    <property type="molecule type" value="Genomic_DNA"/>
</dbReference>
<gene>
    <name evidence="2" type="ORF">BCR33DRAFT_350191</name>
</gene>
<feature type="region of interest" description="Disordered" evidence="1">
    <location>
        <begin position="1"/>
        <end position="23"/>
    </location>
</feature>
<accession>A0A1Y2C3U0</accession>